<evidence type="ECO:0000313" key="1">
    <source>
        <dbReference type="EMBL" id="TDW76036.1"/>
    </source>
</evidence>
<proteinExistence type="predicted"/>
<evidence type="ECO:0008006" key="3">
    <source>
        <dbReference type="Google" id="ProtNLM"/>
    </source>
</evidence>
<sequence length="249" mass="28435">MYDEQMRVIARAAMARGESLNSISQRLGVSRATLRDWRDRDGRASYPGDCPRCTNGKLEAASYAHLLGLYLGDGSLSKHRREVYALRIACDDAYPRLIDEAAEAVVAVRPGRPVHRVRAVGYTSLVAYWKHWPCLFPQHGPGPKHHRRIELMPWQQEIVANHPELFLRGLFNSDGCRVANWTARTVRGEVKRYEYPRYMFANESPDIMHLCQRSLDLLAIPWRMPRPNALSVARREAVAQLDTFIGPKS</sequence>
<evidence type="ECO:0000313" key="2">
    <source>
        <dbReference type="Proteomes" id="UP000295146"/>
    </source>
</evidence>
<dbReference type="Proteomes" id="UP000295146">
    <property type="component" value="Unassembled WGS sequence"/>
</dbReference>
<dbReference type="PRINTS" id="PR00379">
    <property type="entry name" value="INTEIN"/>
</dbReference>
<gene>
    <name evidence="1" type="ORF">EV653_1178</name>
</gene>
<dbReference type="EMBL" id="SODP01000001">
    <property type="protein sequence ID" value="TDW76036.1"/>
    <property type="molecule type" value="Genomic_DNA"/>
</dbReference>
<dbReference type="InterPro" id="IPR027434">
    <property type="entry name" value="Homing_endonucl"/>
</dbReference>
<organism evidence="1 2">
    <name type="scientific">Kribbella pratensis</name>
    <dbReference type="NCBI Taxonomy" id="2512112"/>
    <lineage>
        <taxon>Bacteria</taxon>
        <taxon>Bacillati</taxon>
        <taxon>Actinomycetota</taxon>
        <taxon>Actinomycetes</taxon>
        <taxon>Propionibacteriales</taxon>
        <taxon>Kribbellaceae</taxon>
        <taxon>Kribbella</taxon>
    </lineage>
</organism>
<name>A0A4R8CIJ4_9ACTN</name>
<dbReference type="InterPro" id="IPR006142">
    <property type="entry name" value="INTEIN"/>
</dbReference>
<reference evidence="1 2" key="1">
    <citation type="submission" date="2019-03" db="EMBL/GenBank/DDBJ databases">
        <title>Genomic Encyclopedia of Type Strains, Phase III (KMG-III): the genomes of soil and plant-associated and newly described type strains.</title>
        <authorList>
            <person name="Whitman W."/>
        </authorList>
    </citation>
    <scope>NUCLEOTIDE SEQUENCE [LARGE SCALE GENOMIC DNA]</scope>
    <source>
        <strain evidence="1 2">VKM Ac-2573</strain>
    </source>
</reference>
<dbReference type="OrthoDB" id="3366805at2"/>
<dbReference type="RefSeq" id="WP_134098650.1">
    <property type="nucleotide sequence ID" value="NZ_SODP01000001.1"/>
</dbReference>
<dbReference type="Gene3D" id="3.10.28.10">
    <property type="entry name" value="Homing endonucleases"/>
    <property type="match status" value="1"/>
</dbReference>
<dbReference type="GO" id="GO:0016539">
    <property type="term" value="P:intein-mediated protein splicing"/>
    <property type="evidence" value="ECO:0007669"/>
    <property type="project" value="InterPro"/>
</dbReference>
<comment type="caution">
    <text evidence="1">The sequence shown here is derived from an EMBL/GenBank/DDBJ whole genome shotgun (WGS) entry which is preliminary data.</text>
</comment>
<keyword evidence="2" id="KW-1185">Reference proteome</keyword>
<accession>A0A4R8CIJ4</accession>
<dbReference type="AlphaFoldDB" id="A0A4R8CIJ4"/>
<protein>
    <recommendedName>
        <fullName evidence="3">Homeodomain-like domain-containing protein</fullName>
    </recommendedName>
</protein>